<evidence type="ECO:0000313" key="2">
    <source>
        <dbReference type="Proteomes" id="UP000662701"/>
    </source>
</evidence>
<dbReference type="EMBL" id="JABCQH010000025">
    <property type="protein sequence ID" value="MBF0889765.1"/>
    <property type="molecule type" value="Genomic_DNA"/>
</dbReference>
<organism evidence="1 2">
    <name type="scientific">Gluconobacter cadivus</name>
    <dbReference type="NCBI Taxonomy" id="2728101"/>
    <lineage>
        <taxon>Bacteria</taxon>
        <taxon>Pseudomonadati</taxon>
        <taxon>Pseudomonadota</taxon>
        <taxon>Alphaproteobacteria</taxon>
        <taxon>Acetobacterales</taxon>
        <taxon>Acetobacteraceae</taxon>
        <taxon>Gluconobacter</taxon>
    </lineage>
</organism>
<reference evidence="1" key="2">
    <citation type="submission" date="2020-11" db="EMBL/GenBank/DDBJ databases">
        <title>Description of novel Gluconobacter species.</title>
        <authorList>
            <person name="Cleenwerck I."/>
            <person name="Cnockaert M."/>
            <person name="Borremans W."/>
            <person name="Wieme A.D."/>
            <person name="De Vuyst L."/>
            <person name="Vandamme P."/>
        </authorList>
    </citation>
    <scope>NUCLEOTIDE SEQUENCE</scope>
    <source>
        <strain evidence="1">LMG 1745</strain>
    </source>
</reference>
<evidence type="ECO:0000313" key="1">
    <source>
        <dbReference type="EMBL" id="MBF0889765.1"/>
    </source>
</evidence>
<gene>
    <name evidence="1" type="ORF">HKD19_14635</name>
</gene>
<dbReference type="RefSeq" id="WP_194263493.1">
    <property type="nucleotide sequence ID" value="NZ_JABCQH010000025.1"/>
</dbReference>
<protein>
    <submittedName>
        <fullName evidence="1">Uncharacterized protein</fullName>
    </submittedName>
</protein>
<keyword evidence="2" id="KW-1185">Reference proteome</keyword>
<sequence>MPTDQQYGASIRAETSLFANWPPNTPREIGDFGRVNGSLFDFYGRLTPEEIEALGSREGPSPASYDIMIKSTRSLNAHASGEANAKVADGKALLEIKFTSDQGVVFAAPSVSITEITDLLALGRFLNKRRLEGNWDTDHAVVVQVSKADSATILLSKEDGAEINFEVSANAPVNAQLVAKLDAGTSMVDSHGVGIKIIGEGPLTPLFKLAYLKKKIFGDPKIVYREAIAPDAPQAPDIHDIDDDYVLTVF</sequence>
<reference evidence="1" key="1">
    <citation type="submission" date="2020-04" db="EMBL/GenBank/DDBJ databases">
        <authorList>
            <person name="Sombolestani A."/>
        </authorList>
    </citation>
    <scope>NUCLEOTIDE SEQUENCE</scope>
    <source>
        <strain evidence="1">LMG 1745</strain>
    </source>
</reference>
<accession>A0ABR9YYZ8</accession>
<name>A0ABR9YYZ8_9PROT</name>
<comment type="caution">
    <text evidence="1">The sequence shown here is derived from an EMBL/GenBank/DDBJ whole genome shotgun (WGS) entry which is preliminary data.</text>
</comment>
<dbReference type="Proteomes" id="UP000662701">
    <property type="component" value="Unassembled WGS sequence"/>
</dbReference>
<proteinExistence type="predicted"/>